<dbReference type="AlphaFoldDB" id="A0A2V4NPE3"/>
<keyword evidence="2" id="KW-1185">Reference proteome</keyword>
<gene>
    <name evidence="1" type="ORF">C7C46_18135</name>
</gene>
<comment type="caution">
    <text evidence="1">The sequence shown here is derived from an EMBL/GenBank/DDBJ whole genome shotgun (WGS) entry which is preliminary data.</text>
</comment>
<accession>A0A2V4NPE3</accession>
<dbReference type="Gene3D" id="3.40.190.10">
    <property type="entry name" value="Periplasmic binding protein-like II"/>
    <property type="match status" value="2"/>
</dbReference>
<sequence length="82" mass="8412">MVNDWQASAAPVAAGAGVALLPLLVQPRHRPGLVLREPRARRPARYVFAALRAGSEGDPVLAAVPAELGRAGRAVSPGSPPS</sequence>
<protein>
    <recommendedName>
        <fullName evidence="3">LysR substrate-binding domain-containing protein</fullName>
    </recommendedName>
</protein>
<organism evidence="1 2">
    <name type="scientific">Streptomyces tateyamensis</name>
    <dbReference type="NCBI Taxonomy" id="565073"/>
    <lineage>
        <taxon>Bacteria</taxon>
        <taxon>Bacillati</taxon>
        <taxon>Actinomycetota</taxon>
        <taxon>Actinomycetes</taxon>
        <taxon>Kitasatosporales</taxon>
        <taxon>Streptomycetaceae</taxon>
        <taxon>Streptomyces</taxon>
    </lineage>
</organism>
<reference evidence="1 2" key="1">
    <citation type="submission" date="2018-03" db="EMBL/GenBank/DDBJ databases">
        <title>Bioinformatic expansion and discovery of thiopeptide antibiotics.</title>
        <authorList>
            <person name="Schwalen C.J."/>
            <person name="Hudson G.A."/>
            <person name="Mitchell D.A."/>
        </authorList>
    </citation>
    <scope>NUCLEOTIDE SEQUENCE [LARGE SCALE GENOMIC DNA]</scope>
    <source>
        <strain evidence="1 2">ATCC 21389</strain>
    </source>
</reference>
<proteinExistence type="predicted"/>
<dbReference type="EMBL" id="PYBW01000057">
    <property type="protein sequence ID" value="PYC77713.1"/>
    <property type="molecule type" value="Genomic_DNA"/>
</dbReference>
<evidence type="ECO:0008006" key="3">
    <source>
        <dbReference type="Google" id="ProtNLM"/>
    </source>
</evidence>
<evidence type="ECO:0000313" key="2">
    <source>
        <dbReference type="Proteomes" id="UP000248039"/>
    </source>
</evidence>
<name>A0A2V4NPE3_9ACTN</name>
<dbReference type="SUPFAM" id="SSF53850">
    <property type="entry name" value="Periplasmic binding protein-like II"/>
    <property type="match status" value="1"/>
</dbReference>
<dbReference type="Proteomes" id="UP000248039">
    <property type="component" value="Unassembled WGS sequence"/>
</dbReference>
<evidence type="ECO:0000313" key="1">
    <source>
        <dbReference type="EMBL" id="PYC77713.1"/>
    </source>
</evidence>